<proteinExistence type="predicted"/>
<evidence type="ECO:0000313" key="1">
    <source>
        <dbReference type="EMBL" id="KAJ8488341.1"/>
    </source>
</evidence>
<dbReference type="AlphaFoldDB" id="A0AAD7TXD6"/>
<name>A0AAD7TXD6_9APHY</name>
<evidence type="ECO:0000313" key="2">
    <source>
        <dbReference type="Proteomes" id="UP001215151"/>
    </source>
</evidence>
<dbReference type="EMBL" id="JAPEVG010000064">
    <property type="protein sequence ID" value="KAJ8488341.1"/>
    <property type="molecule type" value="Genomic_DNA"/>
</dbReference>
<gene>
    <name evidence="1" type="ORF">ONZ51_g3604</name>
</gene>
<dbReference type="Proteomes" id="UP001215151">
    <property type="component" value="Unassembled WGS sequence"/>
</dbReference>
<sequence length="151" mass="16790">MPVSGLFQNIQAQQAHAAPIFERGSKTKRSAPLRSATWLRRNTEAGSVKERYGPFAFDRVAAILEDEQKSSSRPKVVLEDQVGVPDAFAFLRGLLNGLCKVQPGHAISRFHVHPEPNIKASIKSLEALYIQASYHMDEVKVLGLERQILVD</sequence>
<comment type="caution">
    <text evidence="1">The sequence shown here is derived from an EMBL/GenBank/DDBJ whole genome shotgun (WGS) entry which is preliminary data.</text>
</comment>
<reference evidence="1" key="1">
    <citation type="submission" date="2022-11" db="EMBL/GenBank/DDBJ databases">
        <title>Genome Sequence of Cubamyces cubensis.</title>
        <authorList>
            <person name="Buettner E."/>
        </authorList>
    </citation>
    <scope>NUCLEOTIDE SEQUENCE</scope>
    <source>
        <strain evidence="1">MPL-01</strain>
    </source>
</reference>
<organism evidence="1 2">
    <name type="scientific">Trametes cubensis</name>
    <dbReference type="NCBI Taxonomy" id="1111947"/>
    <lineage>
        <taxon>Eukaryota</taxon>
        <taxon>Fungi</taxon>
        <taxon>Dikarya</taxon>
        <taxon>Basidiomycota</taxon>
        <taxon>Agaricomycotina</taxon>
        <taxon>Agaricomycetes</taxon>
        <taxon>Polyporales</taxon>
        <taxon>Polyporaceae</taxon>
        <taxon>Trametes</taxon>
    </lineage>
</organism>
<keyword evidence="2" id="KW-1185">Reference proteome</keyword>
<accession>A0AAD7TXD6</accession>
<protein>
    <submittedName>
        <fullName evidence="1">Uncharacterized protein</fullName>
    </submittedName>
</protein>